<evidence type="ECO:0008006" key="4">
    <source>
        <dbReference type="Google" id="ProtNLM"/>
    </source>
</evidence>
<keyword evidence="1" id="KW-0472">Membrane</keyword>
<keyword evidence="1" id="KW-0812">Transmembrane</keyword>
<dbReference type="Gene3D" id="3.80.10.10">
    <property type="entry name" value="Ribonuclease Inhibitor"/>
    <property type="match status" value="6"/>
</dbReference>
<gene>
    <name evidence="2" type="ORF">M9Y10_008720</name>
</gene>
<proteinExistence type="predicted"/>
<evidence type="ECO:0000313" key="2">
    <source>
        <dbReference type="EMBL" id="KAK8870822.1"/>
    </source>
</evidence>
<reference evidence="2 3" key="1">
    <citation type="submission" date="2024-04" db="EMBL/GenBank/DDBJ databases">
        <title>Tritrichomonas musculus Genome.</title>
        <authorList>
            <person name="Alves-Ferreira E."/>
            <person name="Grigg M."/>
            <person name="Lorenzi H."/>
            <person name="Galac M."/>
        </authorList>
    </citation>
    <scope>NUCLEOTIDE SEQUENCE [LARGE SCALE GENOMIC DNA]</scope>
    <source>
        <strain evidence="2 3">EAF2021</strain>
    </source>
</reference>
<keyword evidence="1" id="KW-1133">Transmembrane helix</keyword>
<protein>
    <recommendedName>
        <fullName evidence="4">Surface antigen BspA-like</fullName>
    </recommendedName>
</protein>
<feature type="transmembrane region" description="Helical" evidence="1">
    <location>
        <begin position="1506"/>
        <end position="1530"/>
    </location>
</feature>
<name>A0ABR2IYV3_9EUKA</name>
<evidence type="ECO:0000256" key="1">
    <source>
        <dbReference type="SAM" id="Phobius"/>
    </source>
</evidence>
<dbReference type="SUPFAM" id="SSF52058">
    <property type="entry name" value="L domain-like"/>
    <property type="match status" value="3"/>
</dbReference>
<dbReference type="PANTHER" id="PTHR45661">
    <property type="entry name" value="SURFACE ANTIGEN"/>
    <property type="match status" value="1"/>
</dbReference>
<dbReference type="InterPro" id="IPR032675">
    <property type="entry name" value="LRR_dom_sf"/>
</dbReference>
<dbReference type="EMBL" id="JAPFFF010000014">
    <property type="protein sequence ID" value="KAK8870822.1"/>
    <property type="molecule type" value="Genomic_DNA"/>
</dbReference>
<dbReference type="Pfam" id="PF13306">
    <property type="entry name" value="LRR_5"/>
    <property type="match status" value="5"/>
</dbReference>
<accession>A0ABR2IYV3</accession>
<dbReference type="InterPro" id="IPR053139">
    <property type="entry name" value="Surface_bspA-like"/>
</dbReference>
<dbReference type="InterPro" id="IPR026906">
    <property type="entry name" value="LRR_5"/>
</dbReference>
<organism evidence="2 3">
    <name type="scientific">Tritrichomonas musculus</name>
    <dbReference type="NCBI Taxonomy" id="1915356"/>
    <lineage>
        <taxon>Eukaryota</taxon>
        <taxon>Metamonada</taxon>
        <taxon>Parabasalia</taxon>
        <taxon>Tritrichomonadida</taxon>
        <taxon>Tritrichomonadidae</taxon>
        <taxon>Tritrichomonas</taxon>
    </lineage>
</organism>
<dbReference type="Proteomes" id="UP001470230">
    <property type="component" value="Unassembled WGS sequence"/>
</dbReference>
<sequence>MIAILSILLFKYINSDYMYQDPLLFPSEFHINESTDFSEICFYSIDKTKCPSNINQSNFFGPGEYNSKILSFSKNSVIIHIAESIFTTEPITFSAPAHFYIVGKQIKGKIEVQGNSSIDFQDPTKTEIKLYWSANTKEIPQIKTMLSPKSMFIEIINQNENASSYQIPFYTGKKTPITLSTIFFKNIKYSVKYHNHYYCAKIEQYNFTLDNHMKTLSNFISGSVGDNLRYYITPFLTKLIINGTGAMTDFKDRSSRPWDNYKNTIYSAKIENGATTISDFAFSDCVNIISVKIPDTVTKIGNFAFENCLNLVDVILPDNLDSIGLNLFYNCSSIPFCIIPTKVTQIPDYTFYNCSELFFVEFHEKVTSIGSYSFCNCRNLSILTFSEGITQIPDYSFCNCSSLPSFDLNDNIRSIGSFAFFGCESFRNFSIHEKVTFIGTAAFSDVHNFMSFELDPNNSNYAYESNLIISKSDNSLITYIHDQKTTEIFIPEKVTYIKDYAFYYQKDLKSISIPEGVTHIGSHSFYNCFSITSLVIPDSVTVISDFAFAYCFLLESLTLSQNLESIGDYAFYNCQYLKDLVFPPTLKTIGANAFFYCKIGSIQINSNNQYFTILNQGLYSYPSYDMLYYPPECLNKNYEVHPSCTKICKYAFYHSKFTSITIPDSVTVIDDYAFHYGNLHNVKLPSNLVRIGKYAFYYCIFTELPEKLETIDEGAFYSCDFSSLTKISDSVTFIGENAFYHCEMTQIELPKNLKTMKNKMFRECNQLTEINLNENLEIIEPEAFFQIQYLEAINVPESNRYFKSVSGVLYSYDKKRLIAYPSNKKMYLSTIEETVTTIDCFAFNHFRSSVAYLPSNAVNVNDGAFYSSSITRFEKGNLQHLGKYVFAGCSELQTVNFTGLPSCDEGLFYGCSKLTSVSIQDTKITHIGDWSFAFCTRLERADLPDVIDYIGNHAFYSCKSLVYVSTESVGAADTIGDFAFYDCYLLSEFYNLYAFYLGDYAFANSGLSGCDVYCNNVGIGAFQNSQVYRIRFMSEDIHICQDMCYECSKLSTFGFFFDVDALPSHMCYNCVSMSSFISPENVSYIGYSAFEGCLKLTTFRIESQLSYIGPRAFANCKMLYNLSYYGATQPKYAIDAFIDTRINLVTVTYLYQDITFCGFNVWTDQKVINENATILVPPSYTYTFIELDEDKIVNNSEYIFDINDYSPPRERELLVLKLNMTNYKITNVIINTENSKQMAISIPDEYSTLNITAINITNSNYINIIVNSSLDLYCHYSVYPRFNDTKGTIRIGCTNESRRLTINNIVPSNAEPLIIVPLTDLYIKTINFDKNNSQLFFDNQFYLSVTVYDVIVQQFVNAQLSSCSISDEIRFGIGSTLYINKSVSLSSCELNIPFNKERKTLTTSYIKGDFKDYPSDIIIKAALENVYILLENSSLPREIFIAESNQIFYCNAWLEALSNTQSDQFAFKYSCAEESIGDRKVYRLYGIESSNSNDSEKKTKKLKPEILAVIITSAIAGVMIIVSICLYCCVFKKKIAVLGQEQSEKEDTEKP</sequence>
<keyword evidence="3" id="KW-1185">Reference proteome</keyword>
<comment type="caution">
    <text evidence="2">The sequence shown here is derived from an EMBL/GenBank/DDBJ whole genome shotgun (WGS) entry which is preliminary data.</text>
</comment>
<dbReference type="PANTHER" id="PTHR45661:SF3">
    <property type="entry name" value="IG-LIKE DOMAIN-CONTAINING PROTEIN"/>
    <property type="match status" value="1"/>
</dbReference>
<evidence type="ECO:0000313" key="3">
    <source>
        <dbReference type="Proteomes" id="UP001470230"/>
    </source>
</evidence>